<comment type="caution">
    <text evidence="1">The sequence shown here is derived from an EMBL/GenBank/DDBJ whole genome shotgun (WGS) entry which is preliminary data.</text>
</comment>
<dbReference type="Proteomes" id="UP000242263">
    <property type="component" value="Unassembled WGS sequence"/>
</dbReference>
<evidence type="ECO:0000313" key="1">
    <source>
        <dbReference type="EMBL" id="PKZ13986.1"/>
    </source>
</evidence>
<proteinExistence type="predicted"/>
<dbReference type="AlphaFoldDB" id="A0A2I1M1I9"/>
<reference evidence="1 2" key="1">
    <citation type="submission" date="2017-12" db="EMBL/GenBank/DDBJ databases">
        <title>Phylogenetic diversity of female urinary microbiome.</title>
        <authorList>
            <person name="Thomas-White K."/>
            <person name="Wolfe A.J."/>
        </authorList>
    </citation>
    <scope>NUCLEOTIDE SEQUENCE [LARGE SCALE GENOMIC DNA]</scope>
    <source>
        <strain evidence="1 2">UMB0064</strain>
    </source>
</reference>
<accession>A0A2I1M1I9</accession>
<evidence type="ECO:0000313" key="2">
    <source>
        <dbReference type="Proteomes" id="UP000242263"/>
    </source>
</evidence>
<dbReference type="RefSeq" id="WP_101541607.1">
    <property type="nucleotide sequence ID" value="NZ_PKGU01000007.1"/>
</dbReference>
<gene>
    <name evidence="1" type="ORF">CYJ32_07555</name>
</gene>
<dbReference type="EMBL" id="PKGU01000007">
    <property type="protein sequence ID" value="PKZ13986.1"/>
    <property type="molecule type" value="Genomic_DNA"/>
</dbReference>
<protein>
    <submittedName>
        <fullName evidence="1">Uncharacterized protein</fullName>
    </submittedName>
</protein>
<sequence>MAVTDGIELVTGYAGRAHVSSDDIAAFNRGVFGYDAPKVMRLDNGTDKISTRSTTMLVFPQSDWLVEGRFVRVNKAVNVPIPIPPVSSTQTYYLYFVYSKATSGVESFSLELNSYSYYESSISSGSAYKLATLSVTTYSVDVTDQSVLENRAANLHNLDYRLVHSAPPVHVTKLNIPYHVGVVTLTRIGNIVYANGEFYANSDLNGNMKANETVPIGYRPRAEYANPAIINAMSHMGNGFYLTLSADGTMYQYGATHMNYRYGLTGTWVTGDSQPS</sequence>
<name>A0A2I1M1I9_9BIFI</name>
<organism evidence="1 2">
    <name type="scientific">Alloscardovia omnicolens</name>
    <dbReference type="NCBI Taxonomy" id="419015"/>
    <lineage>
        <taxon>Bacteria</taxon>
        <taxon>Bacillati</taxon>
        <taxon>Actinomycetota</taxon>
        <taxon>Actinomycetes</taxon>
        <taxon>Bifidobacteriales</taxon>
        <taxon>Bifidobacteriaceae</taxon>
        <taxon>Alloscardovia</taxon>
    </lineage>
</organism>